<evidence type="ECO:0000259" key="2">
    <source>
        <dbReference type="Pfam" id="PF01370"/>
    </source>
</evidence>
<dbReference type="EMBL" id="JBHLYR010000031">
    <property type="protein sequence ID" value="MFB9992394.1"/>
    <property type="molecule type" value="Genomic_DNA"/>
</dbReference>
<feature type="domain" description="NAD-dependent epimerase/dehydratase" evidence="2">
    <location>
        <begin position="18"/>
        <end position="219"/>
    </location>
</feature>
<organism evidence="3 4">
    <name type="scientific">Deinococcus oregonensis</name>
    <dbReference type="NCBI Taxonomy" id="1805970"/>
    <lineage>
        <taxon>Bacteria</taxon>
        <taxon>Thermotogati</taxon>
        <taxon>Deinococcota</taxon>
        <taxon>Deinococci</taxon>
        <taxon>Deinococcales</taxon>
        <taxon>Deinococcaceae</taxon>
        <taxon>Deinococcus</taxon>
    </lineage>
</organism>
<sequence length="311" mass="31685">MLSPVASPPLVSHTRPPVLLLGASGFLGRHIHAALSGAGIGVRGPDLNLAALPPSGWDALLDGMGAVINAAGRTTGGLSELTAANIVLPAHALDAAQRAGVRLLHLASAAEYGRTTVGHASHETDPVQPLSAYGASKLAATVLIEEAACSGRVNALALRVTNPIGAGMAPSGLPGRAAQELRLAVEEGRESVRFGPLGALRDLIAAHDVARAVLHLLPGAPGAALTGTLNVGSGEAVPVRQIVQTLAALLGFDGDIQEDAPGSPRSGDVPYQRADITRLTSSGFVPEWTLEHALNALLHPAVLQSPRIFLT</sequence>
<gene>
    <name evidence="3" type="ORF">ACFFLM_10500</name>
</gene>
<proteinExistence type="inferred from homology"/>
<dbReference type="InterPro" id="IPR020904">
    <property type="entry name" value="Sc_DH/Rdtase_CS"/>
</dbReference>
<dbReference type="InterPro" id="IPR001509">
    <property type="entry name" value="Epimerase_deHydtase"/>
</dbReference>
<evidence type="ECO:0000313" key="3">
    <source>
        <dbReference type="EMBL" id="MFB9992394.1"/>
    </source>
</evidence>
<dbReference type="PROSITE" id="PS00061">
    <property type="entry name" value="ADH_SHORT"/>
    <property type="match status" value="1"/>
</dbReference>
<dbReference type="RefSeq" id="WP_380009186.1">
    <property type="nucleotide sequence ID" value="NZ_JBHLYR010000031.1"/>
</dbReference>
<name>A0ABV6AY13_9DEIO</name>
<evidence type="ECO:0000313" key="4">
    <source>
        <dbReference type="Proteomes" id="UP001589733"/>
    </source>
</evidence>
<comment type="caution">
    <text evidence="3">The sequence shown here is derived from an EMBL/GenBank/DDBJ whole genome shotgun (WGS) entry which is preliminary data.</text>
</comment>
<evidence type="ECO:0000256" key="1">
    <source>
        <dbReference type="ARBA" id="ARBA00007637"/>
    </source>
</evidence>
<comment type="similarity">
    <text evidence="1">Belongs to the NAD(P)-dependent epimerase/dehydratase family.</text>
</comment>
<dbReference type="PANTHER" id="PTHR43000">
    <property type="entry name" value="DTDP-D-GLUCOSE 4,6-DEHYDRATASE-RELATED"/>
    <property type="match status" value="1"/>
</dbReference>
<protein>
    <submittedName>
        <fullName evidence="3">NAD-dependent epimerase/dehydratase family protein</fullName>
    </submittedName>
</protein>
<dbReference type="InterPro" id="IPR036291">
    <property type="entry name" value="NAD(P)-bd_dom_sf"/>
</dbReference>
<dbReference type="Gene3D" id="3.40.50.720">
    <property type="entry name" value="NAD(P)-binding Rossmann-like Domain"/>
    <property type="match status" value="1"/>
</dbReference>
<dbReference type="CDD" id="cd08946">
    <property type="entry name" value="SDR_e"/>
    <property type="match status" value="1"/>
</dbReference>
<dbReference type="SUPFAM" id="SSF51735">
    <property type="entry name" value="NAD(P)-binding Rossmann-fold domains"/>
    <property type="match status" value="1"/>
</dbReference>
<reference evidence="3 4" key="1">
    <citation type="submission" date="2024-09" db="EMBL/GenBank/DDBJ databases">
        <authorList>
            <person name="Sun Q."/>
            <person name="Mori K."/>
        </authorList>
    </citation>
    <scope>NUCLEOTIDE SEQUENCE [LARGE SCALE GENOMIC DNA]</scope>
    <source>
        <strain evidence="3 4">JCM 13503</strain>
    </source>
</reference>
<dbReference type="Pfam" id="PF01370">
    <property type="entry name" value="Epimerase"/>
    <property type="match status" value="1"/>
</dbReference>
<keyword evidence="4" id="KW-1185">Reference proteome</keyword>
<accession>A0ABV6AY13</accession>
<dbReference type="Proteomes" id="UP001589733">
    <property type="component" value="Unassembled WGS sequence"/>
</dbReference>